<evidence type="ECO:0000313" key="2">
    <source>
        <dbReference type="EMBL" id="MFD1696853.1"/>
    </source>
</evidence>
<evidence type="ECO:0000256" key="1">
    <source>
        <dbReference type="SAM" id="SignalP"/>
    </source>
</evidence>
<organism evidence="2 3">
    <name type="scientific">Roseibium aestuarii</name>
    <dbReference type="NCBI Taxonomy" id="2600299"/>
    <lineage>
        <taxon>Bacteria</taxon>
        <taxon>Pseudomonadati</taxon>
        <taxon>Pseudomonadota</taxon>
        <taxon>Alphaproteobacteria</taxon>
        <taxon>Hyphomicrobiales</taxon>
        <taxon>Stappiaceae</taxon>
        <taxon>Roseibium</taxon>
    </lineage>
</organism>
<proteinExistence type="predicted"/>
<dbReference type="InterPro" id="IPR015000">
    <property type="entry name" value="EipB-like"/>
</dbReference>
<protein>
    <submittedName>
        <fullName evidence="2">Cell envelope integrity EipB family protein</fullName>
    </submittedName>
</protein>
<keyword evidence="1" id="KW-0732">Signal</keyword>
<gene>
    <name evidence="2" type="ORF">ACFSC7_15145</name>
</gene>
<accession>A0ABW4JZG4</accession>
<dbReference type="RefSeq" id="WP_188318842.1">
    <property type="nucleotide sequence ID" value="NZ_JBHUFA010000012.1"/>
</dbReference>
<comment type="caution">
    <text evidence="2">The sequence shown here is derived from an EMBL/GenBank/DDBJ whole genome shotgun (WGS) entry which is preliminary data.</text>
</comment>
<keyword evidence="3" id="KW-1185">Reference proteome</keyword>
<dbReference type="EMBL" id="JBHUFA010000012">
    <property type="protein sequence ID" value="MFD1696853.1"/>
    <property type="molecule type" value="Genomic_DNA"/>
</dbReference>
<sequence>MIAGVALAAAVLAPAVFAETSSARAGEGAALVAHKAVYQLSLREAQEAAGITDVRGLMVYDFRGDACAGYSTDFRFMTEFVDAAGEGLVTDLRSSAHETADGGRLTFATSVYMNQALQEQSEGVAETEAGKVTLKQPQAGQLDLPQGAIFPTTHLRKVLAAARRGETLLLADVYDGSETGDKVFATTTVIGARQQPSGGKTAAGDVLPEVAAWPVSIAYFDPASETGGEEIPAYQMSFLLYENGISGGMTLNYGDFILDGQLDHLELSAETAPCTGG</sequence>
<feature type="signal peptide" evidence="1">
    <location>
        <begin position="1"/>
        <end position="18"/>
    </location>
</feature>
<name>A0ABW4JZG4_9HYPH</name>
<dbReference type="Pfam" id="PF08904">
    <property type="entry name" value="EipB_like"/>
    <property type="match status" value="1"/>
</dbReference>
<evidence type="ECO:0000313" key="3">
    <source>
        <dbReference type="Proteomes" id="UP001597327"/>
    </source>
</evidence>
<dbReference type="Proteomes" id="UP001597327">
    <property type="component" value="Unassembled WGS sequence"/>
</dbReference>
<reference evidence="3" key="1">
    <citation type="journal article" date="2019" name="Int. J. Syst. Evol. Microbiol.">
        <title>The Global Catalogue of Microorganisms (GCM) 10K type strain sequencing project: providing services to taxonomists for standard genome sequencing and annotation.</title>
        <authorList>
            <consortium name="The Broad Institute Genomics Platform"/>
            <consortium name="The Broad Institute Genome Sequencing Center for Infectious Disease"/>
            <person name="Wu L."/>
            <person name="Ma J."/>
        </authorList>
    </citation>
    <scope>NUCLEOTIDE SEQUENCE [LARGE SCALE GENOMIC DNA]</scope>
    <source>
        <strain evidence="3">JCM 3369</strain>
    </source>
</reference>
<feature type="chain" id="PRO_5046991092" evidence="1">
    <location>
        <begin position="19"/>
        <end position="277"/>
    </location>
</feature>